<evidence type="ECO:0000313" key="2">
    <source>
        <dbReference type="EMBL" id="NWK02715.1"/>
    </source>
</evidence>
<evidence type="ECO:0000259" key="1">
    <source>
        <dbReference type="PROSITE" id="PS50943"/>
    </source>
</evidence>
<dbReference type="SUPFAM" id="SSF47413">
    <property type="entry name" value="lambda repressor-like DNA-binding domains"/>
    <property type="match status" value="1"/>
</dbReference>
<dbReference type="Pfam" id="PF01381">
    <property type="entry name" value="HTH_3"/>
    <property type="match status" value="1"/>
</dbReference>
<comment type="caution">
    <text evidence="2">The sequence shown here is derived from an EMBL/GenBank/DDBJ whole genome shotgun (WGS) entry which is preliminary data.</text>
</comment>
<dbReference type="InterPro" id="IPR010982">
    <property type="entry name" value="Lambda_DNA-bd_dom_sf"/>
</dbReference>
<dbReference type="EMBL" id="JACAST010000073">
    <property type="protein sequence ID" value="NWK02715.1"/>
    <property type="molecule type" value="Genomic_DNA"/>
</dbReference>
<dbReference type="Pfam" id="PF00571">
    <property type="entry name" value="CBS"/>
    <property type="match status" value="2"/>
</dbReference>
<organism evidence="2 3">
    <name type="scientific">Marine Group I thaumarchaeote</name>
    <dbReference type="NCBI Taxonomy" id="2511932"/>
    <lineage>
        <taxon>Archaea</taxon>
        <taxon>Nitrososphaerota</taxon>
        <taxon>Marine Group I</taxon>
    </lineage>
</organism>
<dbReference type="CDD" id="cd00093">
    <property type="entry name" value="HTH_XRE"/>
    <property type="match status" value="1"/>
</dbReference>
<gene>
    <name evidence="2" type="ORF">HX804_05410</name>
</gene>
<dbReference type="PIRSF" id="PIRSF037253">
    <property type="entry name" value="HTH_CBS_prd"/>
    <property type="match status" value="1"/>
</dbReference>
<proteinExistence type="predicted"/>
<evidence type="ECO:0000313" key="3">
    <source>
        <dbReference type="Proteomes" id="UP000529843"/>
    </source>
</evidence>
<dbReference type="SUPFAM" id="SSF54631">
    <property type="entry name" value="CBS-domain pair"/>
    <property type="match status" value="1"/>
</dbReference>
<dbReference type="Gene3D" id="1.10.260.40">
    <property type="entry name" value="lambda repressor-like DNA-binding domains"/>
    <property type="match status" value="1"/>
</dbReference>
<dbReference type="GO" id="GO:0003677">
    <property type="term" value="F:DNA binding"/>
    <property type="evidence" value="ECO:0007669"/>
    <property type="project" value="InterPro"/>
</dbReference>
<dbReference type="SMART" id="SM00530">
    <property type="entry name" value="HTH_XRE"/>
    <property type="match status" value="1"/>
</dbReference>
<accession>A0A7K4NN44</accession>
<name>A0A7K4NN44_9ARCH</name>
<reference evidence="2 3" key="1">
    <citation type="journal article" date="2019" name="Environ. Microbiol.">
        <title>Genomics insights into ecotype formation of ammonia-oxidizing archaea in the deep ocean.</title>
        <authorList>
            <person name="Wang Y."/>
            <person name="Huang J.M."/>
            <person name="Cui G.J."/>
            <person name="Nunoura T."/>
            <person name="Takaki Y."/>
            <person name="Li W.L."/>
            <person name="Li J."/>
            <person name="Gao Z.M."/>
            <person name="Takai K."/>
            <person name="Zhang A.Q."/>
            <person name="Stepanauskas R."/>
        </authorList>
    </citation>
    <scope>NUCLEOTIDE SEQUENCE [LARGE SCALE GENOMIC DNA]</scope>
    <source>
        <strain evidence="2 3">N8</strain>
    </source>
</reference>
<dbReference type="InterPro" id="IPR000644">
    <property type="entry name" value="CBS_dom"/>
</dbReference>
<dbReference type="Gene3D" id="3.10.580.10">
    <property type="entry name" value="CBS-domain"/>
    <property type="match status" value="1"/>
</dbReference>
<sequence>MLPSLETIKEERKKLHITQKKLADMTGVSTSMINQIESKRCRPSYNTAKKIFESLAKIEGHISPRTAGNICSTKIEKLSPTNTVSDAGKIMHRKKIDQIPIFEGVELKGLITIDTVNEFTEHKEVKIKNVMKPKPPIIDFEFPANGLAQLTRISGCILVEKNSEIVGIITSSDLLKMM</sequence>
<dbReference type="Proteomes" id="UP000529843">
    <property type="component" value="Unassembled WGS sequence"/>
</dbReference>
<dbReference type="AlphaFoldDB" id="A0A7K4NN44"/>
<dbReference type="InterPro" id="IPR001387">
    <property type="entry name" value="Cro/C1-type_HTH"/>
</dbReference>
<dbReference type="InterPro" id="IPR046342">
    <property type="entry name" value="CBS_dom_sf"/>
</dbReference>
<dbReference type="PROSITE" id="PS50943">
    <property type="entry name" value="HTH_CROC1"/>
    <property type="match status" value="1"/>
</dbReference>
<dbReference type="InterPro" id="IPR017158">
    <property type="entry name" value="Tscrpt-reg_CBS-contain_prd"/>
</dbReference>
<feature type="domain" description="HTH cro/C1-type" evidence="1">
    <location>
        <begin position="8"/>
        <end position="62"/>
    </location>
</feature>
<protein>
    <submittedName>
        <fullName evidence="2">CBS domain-containing protein</fullName>
    </submittedName>
</protein>